<dbReference type="KEGG" id="ccb:Clocel_1291"/>
<name>D9SVC1_CLOC7</name>
<evidence type="ECO:0000313" key="1">
    <source>
        <dbReference type="EMBL" id="ADL51045.1"/>
    </source>
</evidence>
<dbReference type="RefSeq" id="WP_010076095.1">
    <property type="nucleotide sequence ID" value="NC_014393.1"/>
</dbReference>
<reference evidence="1 2" key="1">
    <citation type="submission" date="2010-08" db="EMBL/GenBank/DDBJ databases">
        <title>Complete sequence of Clostridium cellulovorans 743B.</title>
        <authorList>
            <consortium name="US DOE Joint Genome Institute"/>
            <person name="Lucas S."/>
            <person name="Copeland A."/>
            <person name="Lapidus A."/>
            <person name="Cheng J.-F."/>
            <person name="Bruce D."/>
            <person name="Goodwin L."/>
            <person name="Pitluck S."/>
            <person name="Chertkov O."/>
            <person name="Detter J.C."/>
            <person name="Han C."/>
            <person name="Tapia R."/>
            <person name="Land M."/>
            <person name="Hauser L."/>
            <person name="Chang Y.-J."/>
            <person name="Jeffries C."/>
            <person name="Kyrpides N."/>
            <person name="Ivanova N."/>
            <person name="Mikhailova N."/>
            <person name="Hemme C.L."/>
            <person name="Woyke T."/>
        </authorList>
    </citation>
    <scope>NUCLEOTIDE SEQUENCE [LARGE SCALE GENOMIC DNA]</scope>
    <source>
        <strain evidence="2">ATCC 35296 / DSM 3052 / OCM 3 / 743B</strain>
    </source>
</reference>
<dbReference type="AlphaFoldDB" id="D9SVC1"/>
<dbReference type="HOGENOM" id="CLU_1737341_0_0_9"/>
<evidence type="ECO:0000313" key="2">
    <source>
        <dbReference type="Proteomes" id="UP000002730"/>
    </source>
</evidence>
<organism evidence="1 2">
    <name type="scientific">Clostridium cellulovorans (strain ATCC 35296 / DSM 3052 / OCM 3 / 743B)</name>
    <dbReference type="NCBI Taxonomy" id="573061"/>
    <lineage>
        <taxon>Bacteria</taxon>
        <taxon>Bacillati</taxon>
        <taxon>Bacillota</taxon>
        <taxon>Clostridia</taxon>
        <taxon>Eubacteriales</taxon>
        <taxon>Clostridiaceae</taxon>
        <taxon>Clostridium</taxon>
    </lineage>
</organism>
<accession>D9SVC1</accession>
<keyword evidence="2" id="KW-1185">Reference proteome</keyword>
<dbReference type="Proteomes" id="UP000002730">
    <property type="component" value="Chromosome"/>
</dbReference>
<proteinExistence type="predicted"/>
<sequence>MKRDVKKSLEKVVDTVETTAKKTAENLETVAKEVGSAAKKTAQEVMANDTVKKAVNTTKATASKVAKEGEAAVKNTVQKVAKKKVLSDGEFYIQSCNNEISYNDIMKSISKELEEIVDFAKVKEFKVYYKVEEKTAYCVVNGTDTYKVAF</sequence>
<dbReference type="Pfam" id="PF20069">
    <property type="entry name" value="DUF6465"/>
    <property type="match status" value="1"/>
</dbReference>
<dbReference type="EMBL" id="CP002160">
    <property type="protein sequence ID" value="ADL51045.1"/>
    <property type="molecule type" value="Genomic_DNA"/>
</dbReference>
<dbReference type="eggNOG" id="ENOG5032JTT">
    <property type="taxonomic scope" value="Bacteria"/>
</dbReference>
<dbReference type="InterPro" id="IPR046313">
    <property type="entry name" value="DUF6465"/>
</dbReference>
<gene>
    <name evidence="1" type="ordered locus">Clocel_1291</name>
</gene>
<protein>
    <submittedName>
        <fullName evidence="1">Uncharacterized protein</fullName>
    </submittedName>
</protein>